<dbReference type="PROSITE" id="PS50878">
    <property type="entry name" value="RT_POL"/>
    <property type="match status" value="1"/>
</dbReference>
<feature type="region of interest" description="Disordered" evidence="2">
    <location>
        <begin position="446"/>
        <end position="491"/>
    </location>
</feature>
<dbReference type="InterPro" id="IPR043502">
    <property type="entry name" value="DNA/RNA_pol_sf"/>
</dbReference>
<dbReference type="InterPro" id="IPR043128">
    <property type="entry name" value="Rev_trsase/Diguanyl_cyclase"/>
</dbReference>
<dbReference type="EC" id="2.7.7.49" evidence="4"/>
<comment type="similarity">
    <text evidence="1">Belongs to the bacterial reverse transcriptase family.</text>
</comment>
<dbReference type="Proteomes" id="UP000306196">
    <property type="component" value="Unassembled WGS sequence"/>
</dbReference>
<dbReference type="NCBIfam" id="TIGR04416">
    <property type="entry name" value="group_II_RT_mat"/>
    <property type="match status" value="1"/>
</dbReference>
<accession>A0A5R8K6X2</accession>
<dbReference type="AlphaFoldDB" id="A0A5R8K6X2"/>
<keyword evidence="4" id="KW-0548">Nucleotidyltransferase</keyword>
<dbReference type="InterPro" id="IPR051083">
    <property type="entry name" value="GrpII_Intron_Splice-Mob/Def"/>
</dbReference>
<sequence>MNASVQIVPLTPEAVPAKATPSGDKAHPPEATVRMTIGSCMIWTPRMLQALARGNDGRKWHTLIDKVYAPVNLRSALSTVTQRKTSPGIDGRSAASVVREAEAEVATLERLLREGKYEPQPVKRVWISKLGSRDKRPLGIPTIRGRIVETALRDVIEPIFEHSFAEHSYGFRPKRSARQAVARVEELLNEGRHWVVDADIKSYFDNIPHAQLMDRVRDKISDSCVLGLLEKMLKQGVMETMNDWKPTEQGTPQGAVISPLLANIYLDPLDHQMVEQGREMIRYADDYVILCKTQAEAEEALEQVRAWMSKAGLTLHPEKTRIVDATQRGGFEFLGWHFERGYKWPREKSQKKLKESIRERTRRHNGHSLKTIITRVNQVVRGWGNYFQGGASTVSPRIDGWIRGRLRSILRVRAKRHGRGRGRDHNRYPNHYFAERGLASLQQVTHPDSLKPDASGKPLSALNNRRAGCGKPASPVRREGRRKPMRRPYPY</sequence>
<feature type="non-terminal residue" evidence="4">
    <location>
        <position position="491"/>
    </location>
</feature>
<gene>
    <name evidence="4" type="primary">ltrA</name>
    <name evidence="4" type="ORF">FEM03_24160</name>
</gene>
<keyword evidence="4" id="KW-0808">Transferase</keyword>
<dbReference type="PANTHER" id="PTHR34047:SF8">
    <property type="entry name" value="PROTEIN YKFC"/>
    <property type="match status" value="1"/>
</dbReference>
<dbReference type="Pfam" id="PF00078">
    <property type="entry name" value="RVT_1"/>
    <property type="match status" value="1"/>
</dbReference>
<dbReference type="InterPro" id="IPR000477">
    <property type="entry name" value="RT_dom"/>
</dbReference>
<dbReference type="SUPFAM" id="SSF56672">
    <property type="entry name" value="DNA/RNA polymerases"/>
    <property type="match status" value="1"/>
</dbReference>
<dbReference type="OrthoDB" id="182359at2"/>
<dbReference type="InterPro" id="IPR030931">
    <property type="entry name" value="Group_II_RT_mat"/>
</dbReference>
<keyword evidence="4" id="KW-0695">RNA-directed DNA polymerase</keyword>
<feature type="domain" description="Reverse transcriptase" evidence="3">
    <location>
        <begin position="108"/>
        <end position="338"/>
    </location>
</feature>
<dbReference type="InterPro" id="IPR013597">
    <property type="entry name" value="Mat_intron_G2"/>
</dbReference>
<feature type="compositionally biased region" description="Basic residues" evidence="2">
    <location>
        <begin position="479"/>
        <end position="491"/>
    </location>
</feature>
<evidence type="ECO:0000313" key="5">
    <source>
        <dbReference type="Proteomes" id="UP000306196"/>
    </source>
</evidence>
<evidence type="ECO:0000259" key="3">
    <source>
        <dbReference type="PROSITE" id="PS50878"/>
    </source>
</evidence>
<dbReference type="CDD" id="cd01651">
    <property type="entry name" value="RT_G2_intron"/>
    <property type="match status" value="1"/>
</dbReference>
<reference evidence="4 5" key="1">
    <citation type="submission" date="2019-05" db="EMBL/GenBank/DDBJ databases">
        <title>Verrucobacter flavum gen. nov., sp. nov. a new member of the family Verrucomicrobiaceae.</title>
        <authorList>
            <person name="Szuroczki S."/>
            <person name="Abbaszade G."/>
            <person name="Szabo A."/>
            <person name="Felfoldi T."/>
            <person name="Schumann P."/>
            <person name="Boka K."/>
            <person name="Keki Z."/>
            <person name="Toumi M."/>
            <person name="Toth E."/>
        </authorList>
    </citation>
    <scope>NUCLEOTIDE SEQUENCE [LARGE SCALE GENOMIC DNA]</scope>
    <source>
        <strain evidence="4 5">MG-N-17</strain>
    </source>
</reference>
<evidence type="ECO:0000256" key="2">
    <source>
        <dbReference type="SAM" id="MobiDB-lite"/>
    </source>
</evidence>
<evidence type="ECO:0000256" key="1">
    <source>
        <dbReference type="ARBA" id="ARBA00034120"/>
    </source>
</evidence>
<evidence type="ECO:0000313" key="4">
    <source>
        <dbReference type="EMBL" id="TLD68156.1"/>
    </source>
</evidence>
<keyword evidence="5" id="KW-1185">Reference proteome</keyword>
<dbReference type="Gene3D" id="3.30.70.270">
    <property type="match status" value="1"/>
</dbReference>
<name>A0A5R8K6X2_9BACT</name>
<protein>
    <submittedName>
        <fullName evidence="4">Group II intron reverse transcriptase/maturase</fullName>
        <ecNumber evidence="4">2.7.7.49</ecNumber>
    </submittedName>
</protein>
<dbReference type="GO" id="GO:0003964">
    <property type="term" value="F:RNA-directed DNA polymerase activity"/>
    <property type="evidence" value="ECO:0007669"/>
    <property type="project" value="UniProtKB-KW"/>
</dbReference>
<comment type="caution">
    <text evidence="4">The sequence shown here is derived from an EMBL/GenBank/DDBJ whole genome shotgun (WGS) entry which is preliminary data.</text>
</comment>
<proteinExistence type="inferred from homology"/>
<dbReference type="EMBL" id="VAUV01000036">
    <property type="protein sequence ID" value="TLD68156.1"/>
    <property type="molecule type" value="Genomic_DNA"/>
</dbReference>
<dbReference type="PANTHER" id="PTHR34047">
    <property type="entry name" value="NUCLEAR INTRON MATURASE 1, MITOCHONDRIAL-RELATED"/>
    <property type="match status" value="1"/>
</dbReference>
<dbReference type="Pfam" id="PF08388">
    <property type="entry name" value="GIIM"/>
    <property type="match status" value="1"/>
</dbReference>
<organism evidence="4 5">
    <name type="scientific">Phragmitibacter flavus</name>
    <dbReference type="NCBI Taxonomy" id="2576071"/>
    <lineage>
        <taxon>Bacteria</taxon>
        <taxon>Pseudomonadati</taxon>
        <taxon>Verrucomicrobiota</taxon>
        <taxon>Verrucomicrobiia</taxon>
        <taxon>Verrucomicrobiales</taxon>
        <taxon>Verrucomicrobiaceae</taxon>
        <taxon>Phragmitibacter</taxon>
    </lineage>
</organism>